<evidence type="ECO:0000313" key="1">
    <source>
        <dbReference type="EMBL" id="AYL94362.1"/>
    </source>
</evidence>
<sequence length="302" mass="35478">MNTKVLLVTPSAIRMMAIPIIKTAIMMTKFYDRLFADLNKDLNAVMLEEHENIRRLERSVSLCLKYLQKLKDFWKAHDPGTPTEDINFFKQVKPRFKAQLIFYQSLLNIESRKPLGNGTAVAKFYTGEIRVLKHFFESNLSFYQYVRIQACHLDEYYFLRGTYDIHLDPDQCMIDFDPAFSTSHDHKLALVIAHELLQHHLEEAIQKAGQRESLVHAGHEFQDFDWKQTKCALIELIYSWHATEAFGKRSLKSIAKFIERSFNISLGNFYDTYDWLCGRPCPTLYIDEMKTAFLMRVQKKLK</sequence>
<dbReference type="Pfam" id="PF09357">
    <property type="entry name" value="RteC"/>
    <property type="match status" value="1"/>
</dbReference>
<dbReference type="EMBL" id="CP032869">
    <property type="protein sequence ID" value="AYL94362.1"/>
    <property type="molecule type" value="Genomic_DNA"/>
</dbReference>
<evidence type="ECO:0000313" key="2">
    <source>
        <dbReference type="Proteomes" id="UP000270046"/>
    </source>
</evidence>
<gene>
    <name evidence="1" type="ORF">HYN43_003195</name>
</gene>
<organism evidence="1 2">
    <name type="scientific">Mucilaginibacter celer</name>
    <dbReference type="NCBI Taxonomy" id="2305508"/>
    <lineage>
        <taxon>Bacteria</taxon>
        <taxon>Pseudomonadati</taxon>
        <taxon>Bacteroidota</taxon>
        <taxon>Sphingobacteriia</taxon>
        <taxon>Sphingobacteriales</taxon>
        <taxon>Sphingobacteriaceae</taxon>
        <taxon>Mucilaginibacter</taxon>
    </lineage>
</organism>
<dbReference type="KEGG" id="muh:HYN43_003195"/>
<dbReference type="OrthoDB" id="790983at2"/>
<accession>A0A494VTU5</accession>
<reference evidence="1 2" key="1">
    <citation type="submission" date="2018-10" db="EMBL/GenBank/DDBJ databases">
        <title>Genome sequencing of Mucilaginibacter sp. HYN0043.</title>
        <authorList>
            <person name="Kim M."/>
            <person name="Yi H."/>
        </authorList>
    </citation>
    <scope>NUCLEOTIDE SEQUENCE [LARGE SCALE GENOMIC DNA]</scope>
    <source>
        <strain evidence="1 2">HYN0043</strain>
    </source>
</reference>
<dbReference type="InterPro" id="IPR018534">
    <property type="entry name" value="Tet_reg_excision_RteC"/>
</dbReference>
<dbReference type="AlphaFoldDB" id="A0A494VTU5"/>
<keyword evidence="2" id="KW-1185">Reference proteome</keyword>
<evidence type="ECO:0008006" key="3">
    <source>
        <dbReference type="Google" id="ProtNLM"/>
    </source>
</evidence>
<name>A0A494VTU5_9SPHI</name>
<protein>
    <recommendedName>
        <fullName evidence="3">RteC protein</fullName>
    </recommendedName>
</protein>
<dbReference type="Proteomes" id="UP000270046">
    <property type="component" value="Chromosome"/>
</dbReference>
<dbReference type="RefSeq" id="WP_119408081.1">
    <property type="nucleotide sequence ID" value="NZ_CP032869.1"/>
</dbReference>
<proteinExistence type="predicted"/>